<dbReference type="InterPro" id="IPR052700">
    <property type="entry name" value="Carb_kinase_PfkB-like"/>
</dbReference>
<dbReference type="AlphaFoldDB" id="G2PXM2"/>
<comment type="similarity">
    <text evidence="1">Belongs to the carbohydrate kinase PfkB family.</text>
</comment>
<dbReference type="Gene3D" id="3.40.1190.20">
    <property type="match status" value="1"/>
</dbReference>
<organism evidence="6 7">
    <name type="scientific">Caldicellulosiruptor acetigenus 6A</name>
    <dbReference type="NCBI Taxonomy" id="632516"/>
    <lineage>
        <taxon>Bacteria</taxon>
        <taxon>Bacillati</taxon>
        <taxon>Bacillota</taxon>
        <taxon>Bacillota incertae sedis</taxon>
        <taxon>Caldicellulosiruptorales</taxon>
        <taxon>Caldicellulosiruptoraceae</taxon>
        <taxon>Caldicellulosiruptor</taxon>
    </lineage>
</organism>
<dbReference type="SUPFAM" id="SSF53613">
    <property type="entry name" value="Ribokinase-like"/>
    <property type="match status" value="1"/>
</dbReference>
<feature type="domain" description="Carbohydrate kinase PfkB" evidence="4">
    <location>
        <begin position="20"/>
        <end position="338"/>
    </location>
</feature>
<evidence type="ECO:0000313" key="7">
    <source>
        <dbReference type="Proteomes" id="UP000009257"/>
    </source>
</evidence>
<sequence length="360" mass="40195">MQTVCPENKDGKGEGIGKMFEVTSFGEIMLRLSPPGYQRILQATSFDINFGGAEANVVVALSNIGVRTSYVTLLPPNLLGDATVNFLRRYGVDTSYIKRKGKRLGIYFLEKGVGQRASSVVYDRADSAINEIQPGDIDWEDILKKTKIFFSTGITAALSQNVLNELKMAFKTAKNAGAKVAFDINYRSKLWSYDRANEVISELMPYVDILITNEEHVRRVLKIHMEDKYFEGIDLTTDGQKVLFERLQAKYQNLERIILAARRSISASKNIFFAYAKGEDGNIVFSQKREIEVIDRVGAGDAFTAGVLYSILRGLESTQMLEVATYMCALKHTVEGDSLIVTEDEIKQALSQDGSGMMKR</sequence>
<reference evidence="6 7" key="1">
    <citation type="submission" date="2011-08" db="EMBL/GenBank/DDBJ databases">
        <title>Complete sequence of Caldicellulosiruptor lactoaceticus 6A.</title>
        <authorList>
            <consortium name="US DOE Joint Genome Institute"/>
            <person name="Lucas S."/>
            <person name="Han J."/>
            <person name="Lapidus A."/>
            <person name="Cheng J.-F."/>
            <person name="Goodwin L."/>
            <person name="Pitluck S."/>
            <person name="Peters L."/>
            <person name="Davenport K."/>
            <person name="Detter J.C."/>
            <person name="Han C."/>
            <person name="Tapia R."/>
            <person name="Land M."/>
            <person name="Hauser L."/>
            <person name="Kyrpides N."/>
            <person name="Ivanova N."/>
            <person name="Ovchinnikova G."/>
            <person name="Pagani I."/>
            <person name="Blumer-Schuette S.E."/>
            <person name="Kelly R.M."/>
            <person name="Woyke T."/>
        </authorList>
    </citation>
    <scope>NUCLEOTIDE SEQUENCE [LARGE SCALE GENOMIC DNA]</scope>
    <source>
        <strain evidence="6 7">6A</strain>
    </source>
</reference>
<dbReference type="PANTHER" id="PTHR43320:SF2">
    <property type="entry name" value="2-DEHYDRO-3-DEOXYGLUCONOKINASE_2-DEHYDRO-3-DEOXYGALACTONOKINASE"/>
    <property type="match status" value="1"/>
</dbReference>
<gene>
    <name evidence="5" type="ORF">Calla_0046</name>
    <name evidence="6" type="ORF">Calla_0376</name>
</gene>
<dbReference type="EMBL" id="CP003001">
    <property type="protein sequence ID" value="AEM73042.1"/>
    <property type="molecule type" value="Genomic_DNA"/>
</dbReference>
<keyword evidence="2" id="KW-0808">Transferase</keyword>
<evidence type="ECO:0000256" key="1">
    <source>
        <dbReference type="ARBA" id="ARBA00010688"/>
    </source>
</evidence>
<evidence type="ECO:0000259" key="4">
    <source>
        <dbReference type="Pfam" id="PF00294"/>
    </source>
</evidence>
<dbReference type="InterPro" id="IPR011611">
    <property type="entry name" value="PfkB_dom"/>
</dbReference>
<dbReference type="GO" id="GO:0016301">
    <property type="term" value="F:kinase activity"/>
    <property type="evidence" value="ECO:0007669"/>
    <property type="project" value="UniProtKB-KW"/>
</dbReference>
<dbReference type="KEGG" id="clc:Calla_0376"/>
<dbReference type="CDD" id="cd01166">
    <property type="entry name" value="KdgK"/>
    <property type="match status" value="1"/>
</dbReference>
<evidence type="ECO:0000313" key="6">
    <source>
        <dbReference type="EMBL" id="AEM73042.1"/>
    </source>
</evidence>
<dbReference type="EMBL" id="CP003001">
    <property type="protein sequence ID" value="AEM72741.1"/>
    <property type="molecule type" value="Genomic_DNA"/>
</dbReference>
<evidence type="ECO:0000256" key="2">
    <source>
        <dbReference type="ARBA" id="ARBA00022679"/>
    </source>
</evidence>
<dbReference type="InterPro" id="IPR029056">
    <property type="entry name" value="Ribokinase-like"/>
</dbReference>
<evidence type="ECO:0000256" key="3">
    <source>
        <dbReference type="ARBA" id="ARBA00022777"/>
    </source>
</evidence>
<dbReference type="PANTHER" id="PTHR43320">
    <property type="entry name" value="SUGAR KINASE"/>
    <property type="match status" value="1"/>
</dbReference>
<accession>G2PXM2</accession>
<protein>
    <submittedName>
        <fullName evidence="6">PfkB domain protein</fullName>
    </submittedName>
</protein>
<dbReference type="HOGENOM" id="CLU_027634_0_1_9"/>
<keyword evidence="3" id="KW-0418">Kinase</keyword>
<name>G2PXM2_9FIRM</name>
<dbReference type="KEGG" id="clc:Calla_0046"/>
<proteinExistence type="inferred from homology"/>
<evidence type="ECO:0000313" key="5">
    <source>
        <dbReference type="EMBL" id="AEM72741.1"/>
    </source>
</evidence>
<dbReference type="Proteomes" id="UP000009257">
    <property type="component" value="Chromosome"/>
</dbReference>
<dbReference type="Pfam" id="PF00294">
    <property type="entry name" value="PfkB"/>
    <property type="match status" value="1"/>
</dbReference>